<keyword evidence="6" id="KW-0812">Transmembrane</keyword>
<feature type="domain" description="Peptidase M20 dimerisation" evidence="7">
    <location>
        <begin position="250"/>
        <end position="347"/>
    </location>
</feature>
<keyword evidence="3" id="KW-0378">Hydrolase</keyword>
<dbReference type="PIRSF" id="PIRSF037238">
    <property type="entry name" value="Carboxypeptidase_G2"/>
    <property type="match status" value="1"/>
</dbReference>
<dbReference type="InterPro" id="IPR050072">
    <property type="entry name" value="Peptidase_M20A"/>
</dbReference>
<dbReference type="Proteomes" id="UP000010366">
    <property type="component" value="Chromosome"/>
</dbReference>
<dbReference type="PANTHER" id="PTHR43808">
    <property type="entry name" value="ACETYLORNITHINE DEACETYLASE"/>
    <property type="match status" value="1"/>
</dbReference>
<dbReference type="CDD" id="cd03885">
    <property type="entry name" value="M20_CPDG2"/>
    <property type="match status" value="1"/>
</dbReference>
<feature type="active site" evidence="5">
    <location>
        <position position="152"/>
    </location>
</feature>
<feature type="transmembrane region" description="Helical" evidence="6">
    <location>
        <begin position="42"/>
        <end position="60"/>
    </location>
</feature>
<dbReference type="EMBL" id="CP003600">
    <property type="protein sequence ID" value="AFY92081.1"/>
    <property type="molecule type" value="Genomic_DNA"/>
</dbReference>
<dbReference type="PROSITE" id="PS00758">
    <property type="entry name" value="ARGE_DAPE_CPG2_1"/>
    <property type="match status" value="1"/>
</dbReference>
<keyword evidence="2" id="KW-0479">Metal-binding</keyword>
<dbReference type="PANTHER" id="PTHR43808:SF10">
    <property type="entry name" value="BLL3749 PROTEIN"/>
    <property type="match status" value="1"/>
</dbReference>
<keyword evidence="9" id="KW-1185">Reference proteome</keyword>
<evidence type="ECO:0000256" key="4">
    <source>
        <dbReference type="ARBA" id="ARBA00022833"/>
    </source>
</evidence>
<evidence type="ECO:0000256" key="5">
    <source>
        <dbReference type="PIRSR" id="PIRSR037238-1"/>
    </source>
</evidence>
<feature type="active site" description="Proton acceptor" evidence="5">
    <location>
        <position position="213"/>
    </location>
</feature>
<evidence type="ECO:0000256" key="1">
    <source>
        <dbReference type="ARBA" id="ARBA00001947"/>
    </source>
</evidence>
<evidence type="ECO:0000256" key="2">
    <source>
        <dbReference type="ARBA" id="ARBA00022723"/>
    </source>
</evidence>
<dbReference type="SUPFAM" id="SSF53187">
    <property type="entry name" value="Zn-dependent exopeptidases"/>
    <property type="match status" value="1"/>
</dbReference>
<dbReference type="HOGENOM" id="CLU_021802_7_0_3"/>
<dbReference type="Gene3D" id="3.40.630.10">
    <property type="entry name" value="Zn peptidases"/>
    <property type="match status" value="1"/>
</dbReference>
<protein>
    <submittedName>
        <fullName evidence="8">Acetylornithine deacetylase/succinyldiaminopimelate desuccinylase-like deacylase</fullName>
    </submittedName>
</protein>
<dbReference type="GO" id="GO:0016787">
    <property type="term" value="F:hydrolase activity"/>
    <property type="evidence" value="ECO:0007669"/>
    <property type="project" value="UniProtKB-KW"/>
</dbReference>
<dbReference type="STRING" id="1173020.Cha6605_0820"/>
<accession>K9UCA8</accession>
<gene>
    <name evidence="8" type="ORF">Cha6605_0820</name>
</gene>
<dbReference type="InterPro" id="IPR001261">
    <property type="entry name" value="ArgE/DapE_CS"/>
</dbReference>
<dbReference type="NCBIfam" id="NF004788">
    <property type="entry name" value="PRK06133.1"/>
    <property type="match status" value="1"/>
</dbReference>
<dbReference type="KEGG" id="cmp:Cha6605_0820"/>
<sequence length="451" mass="48840">MGGFPAHTAPRERAATRTNKRLAIVLTEPYCIRYLRMKINSIHVILISLVLTILLVLGHHDLARSATDSLIYDKAQQAQPSFLKHLEQIVNIDSQTNDAKGLMQVEKLVIDRLKSIGADIKTVTAKPNAGNIIIGTIAGTGRGKILLLAHTDTVFKQGTVAQRPFKIVNNKAFGPGVMDDKGGILLGVEALKILKETKFKDFKTITFLINSDEETGSIGSRELIKATAKKHDVALVLEFGSPQDKITSWRKGIGTYGIKVKGRAAHAGAEPEKGCNALVEAAHQTLQLSKLGDSSKQTTINFTIFQAGDRRNIIPDTANVEADVRVLEAREFDRLKNDFTRITKNKLLPCTQIEIQATPGRPPFPPNPQTDALVKKAVAIYQQIGLKLGVECSGGGTDGNYAAIVGTSTLDALGPVGGGAHSATEYIDIDRIAPRIYLLTKLIMDLASSTR</sequence>
<dbReference type="Pfam" id="PF07687">
    <property type="entry name" value="M20_dimer"/>
    <property type="match status" value="1"/>
</dbReference>
<dbReference type="eggNOG" id="COG0624">
    <property type="taxonomic scope" value="Bacteria"/>
</dbReference>
<comment type="cofactor">
    <cofactor evidence="1">
        <name>Zn(2+)</name>
        <dbReference type="ChEBI" id="CHEBI:29105"/>
    </cofactor>
</comment>
<evidence type="ECO:0000313" key="8">
    <source>
        <dbReference type="EMBL" id="AFY92081.1"/>
    </source>
</evidence>
<keyword evidence="6" id="KW-1133">Transmembrane helix</keyword>
<dbReference type="AlphaFoldDB" id="K9UCA8"/>
<evidence type="ECO:0000313" key="9">
    <source>
        <dbReference type="Proteomes" id="UP000010366"/>
    </source>
</evidence>
<dbReference type="GO" id="GO:0046872">
    <property type="term" value="F:metal ion binding"/>
    <property type="evidence" value="ECO:0007669"/>
    <property type="project" value="UniProtKB-KW"/>
</dbReference>
<proteinExistence type="predicted"/>
<dbReference type="InterPro" id="IPR017150">
    <property type="entry name" value="Pept_M20_glutamate_carboxypep"/>
</dbReference>
<dbReference type="Gene3D" id="3.30.70.360">
    <property type="match status" value="1"/>
</dbReference>
<evidence type="ECO:0000256" key="3">
    <source>
        <dbReference type="ARBA" id="ARBA00022801"/>
    </source>
</evidence>
<dbReference type="InterPro" id="IPR036264">
    <property type="entry name" value="Bact_exopeptidase_dim_dom"/>
</dbReference>
<organism evidence="8 9">
    <name type="scientific">Chamaesiphon minutus (strain ATCC 27169 / PCC 6605)</name>
    <dbReference type="NCBI Taxonomy" id="1173020"/>
    <lineage>
        <taxon>Bacteria</taxon>
        <taxon>Bacillati</taxon>
        <taxon>Cyanobacteriota</taxon>
        <taxon>Cyanophyceae</taxon>
        <taxon>Gomontiellales</taxon>
        <taxon>Chamaesiphonaceae</taxon>
        <taxon>Chamaesiphon</taxon>
    </lineage>
</organism>
<dbReference type="InterPro" id="IPR002933">
    <property type="entry name" value="Peptidase_M20"/>
</dbReference>
<dbReference type="InterPro" id="IPR011650">
    <property type="entry name" value="Peptidase_M20_dimer"/>
</dbReference>
<dbReference type="Pfam" id="PF01546">
    <property type="entry name" value="Peptidase_M20"/>
    <property type="match status" value="1"/>
</dbReference>
<reference evidence="8 9" key="1">
    <citation type="submission" date="2012-05" db="EMBL/GenBank/DDBJ databases">
        <title>Finished chromosome of genome of Chamaesiphon sp. PCC 6605.</title>
        <authorList>
            <consortium name="US DOE Joint Genome Institute"/>
            <person name="Gugger M."/>
            <person name="Coursin T."/>
            <person name="Rippka R."/>
            <person name="Tandeau De Marsac N."/>
            <person name="Huntemann M."/>
            <person name="Wei C.-L."/>
            <person name="Han J."/>
            <person name="Detter J.C."/>
            <person name="Han C."/>
            <person name="Tapia R."/>
            <person name="Chen A."/>
            <person name="Kyrpides N."/>
            <person name="Mavromatis K."/>
            <person name="Markowitz V."/>
            <person name="Szeto E."/>
            <person name="Ivanova N."/>
            <person name="Pagani I."/>
            <person name="Pati A."/>
            <person name="Goodwin L."/>
            <person name="Nordberg H.P."/>
            <person name="Cantor M.N."/>
            <person name="Hua S.X."/>
            <person name="Woyke T."/>
            <person name="Kerfeld C.A."/>
        </authorList>
    </citation>
    <scope>NUCLEOTIDE SEQUENCE [LARGE SCALE GENOMIC DNA]</scope>
    <source>
        <strain evidence="9">ATCC 27169 / PCC 6605</strain>
    </source>
</reference>
<evidence type="ECO:0000259" key="7">
    <source>
        <dbReference type="Pfam" id="PF07687"/>
    </source>
</evidence>
<evidence type="ECO:0000256" key="6">
    <source>
        <dbReference type="SAM" id="Phobius"/>
    </source>
</evidence>
<dbReference type="SUPFAM" id="SSF55031">
    <property type="entry name" value="Bacterial exopeptidase dimerisation domain"/>
    <property type="match status" value="1"/>
</dbReference>
<keyword evidence="6" id="KW-0472">Membrane</keyword>
<keyword evidence="4" id="KW-0862">Zinc</keyword>
<name>K9UCA8_CHAP6</name>